<proteinExistence type="predicted"/>
<dbReference type="AlphaFoldDB" id="A0A5C2S8F1"/>
<dbReference type="Proteomes" id="UP000313359">
    <property type="component" value="Unassembled WGS sequence"/>
</dbReference>
<evidence type="ECO:0000313" key="2">
    <source>
        <dbReference type="EMBL" id="RPD59344.1"/>
    </source>
</evidence>
<gene>
    <name evidence="2" type="ORF">L227DRAFT_158532</name>
</gene>
<accession>A0A5C2S8F1</accession>
<feature type="compositionally biased region" description="Low complexity" evidence="1">
    <location>
        <begin position="1"/>
        <end position="15"/>
    </location>
</feature>
<keyword evidence="3" id="KW-1185">Reference proteome</keyword>
<evidence type="ECO:0000256" key="1">
    <source>
        <dbReference type="SAM" id="MobiDB-lite"/>
    </source>
</evidence>
<dbReference type="EMBL" id="ML122270">
    <property type="protein sequence ID" value="RPD59344.1"/>
    <property type="molecule type" value="Genomic_DNA"/>
</dbReference>
<feature type="region of interest" description="Disordered" evidence="1">
    <location>
        <begin position="1"/>
        <end position="55"/>
    </location>
</feature>
<sequence length="108" mass="11556">MLSLAPASSSATPATWNTGASRSASTRPGTGSSKCKCRARSADAATSERASKNTRMNALEGNLKKMQYKIDQSLVSVDEKVEVVKVARAGPRSSVPFRQFGFFGIREN</sequence>
<feature type="compositionally biased region" description="Polar residues" evidence="1">
    <location>
        <begin position="16"/>
        <end position="33"/>
    </location>
</feature>
<reference evidence="2" key="1">
    <citation type="journal article" date="2018" name="Genome Biol. Evol.">
        <title>Genomics and development of Lentinus tigrinus, a white-rot wood-decaying mushroom with dimorphic fruiting bodies.</title>
        <authorList>
            <person name="Wu B."/>
            <person name="Xu Z."/>
            <person name="Knudson A."/>
            <person name="Carlson A."/>
            <person name="Chen N."/>
            <person name="Kovaka S."/>
            <person name="LaButti K."/>
            <person name="Lipzen A."/>
            <person name="Pennachio C."/>
            <person name="Riley R."/>
            <person name="Schakwitz W."/>
            <person name="Umezawa K."/>
            <person name="Ohm R.A."/>
            <person name="Grigoriev I.V."/>
            <person name="Nagy L.G."/>
            <person name="Gibbons J."/>
            <person name="Hibbett D."/>
        </authorList>
    </citation>
    <scope>NUCLEOTIDE SEQUENCE [LARGE SCALE GENOMIC DNA]</scope>
    <source>
        <strain evidence="2">ALCF2SS1-6</strain>
    </source>
</reference>
<name>A0A5C2S8F1_9APHY</name>
<evidence type="ECO:0000313" key="3">
    <source>
        <dbReference type="Proteomes" id="UP000313359"/>
    </source>
</evidence>
<protein>
    <submittedName>
        <fullName evidence="2">Uncharacterized protein</fullName>
    </submittedName>
</protein>
<organism evidence="2 3">
    <name type="scientific">Lentinus tigrinus ALCF2SS1-6</name>
    <dbReference type="NCBI Taxonomy" id="1328759"/>
    <lineage>
        <taxon>Eukaryota</taxon>
        <taxon>Fungi</taxon>
        <taxon>Dikarya</taxon>
        <taxon>Basidiomycota</taxon>
        <taxon>Agaricomycotina</taxon>
        <taxon>Agaricomycetes</taxon>
        <taxon>Polyporales</taxon>
        <taxon>Polyporaceae</taxon>
        <taxon>Lentinus</taxon>
    </lineage>
</organism>